<keyword evidence="5 6" id="KW-0472">Membrane</keyword>
<keyword evidence="2" id="KW-0813">Transport</keyword>
<feature type="transmembrane region" description="Helical" evidence="6">
    <location>
        <begin position="293"/>
        <end position="320"/>
    </location>
</feature>
<dbReference type="Gene3D" id="1.20.1250.20">
    <property type="entry name" value="MFS general substrate transporter like domains"/>
    <property type="match status" value="1"/>
</dbReference>
<dbReference type="InterPro" id="IPR020846">
    <property type="entry name" value="MFS_dom"/>
</dbReference>
<dbReference type="PRINTS" id="PR01035">
    <property type="entry name" value="TCRTETA"/>
</dbReference>
<dbReference type="OrthoDB" id="9793283at2"/>
<sequence length="404" mass="43532">MTSHRYNNALIFGLISTFLTGFGFTVISPVVPFMVQPFANAHSQALIVTALTAVYAACTFLSAPLFGLLSDRFGRKPILLLSLAGSTLGFLVFGMAHSIGMLFLGRVIDGLTAGNIVTLFAYFADFTDEENRTKIFGWIAASVGVGTISGPVLGGMLAHFGNSIPFYFGAAITALNMAYGFFFMPETLVQETTPAPLKLRELNPLAQLFTVFKMKQITPLLFAALLLWLPAGSLQAIISQFSLDRFSFQPVEIGLVFAIMGAQDILTQLIILPRVLNKLKTRYLLPLGVVSEWIGYVLLALSAWTGFWELFVVGMFIFAFGDSIFGTAFNSQLSLLASSKSQGKVQGGAQAIQSLTRVVGPLIGGELYILLGSSAPAILGVLLLICSFLVLKTHTTVKKGEILL</sequence>
<feature type="transmembrane region" description="Helical" evidence="6">
    <location>
        <begin position="78"/>
        <end position="97"/>
    </location>
</feature>
<proteinExistence type="predicted"/>
<comment type="subcellular location">
    <subcellularLocation>
        <location evidence="1">Cell membrane</location>
        <topology evidence="1">Multi-pass membrane protein</topology>
    </subcellularLocation>
</comment>
<dbReference type="Proteomes" id="UP000439550">
    <property type="component" value="Unassembled WGS sequence"/>
</dbReference>
<evidence type="ECO:0000256" key="2">
    <source>
        <dbReference type="ARBA" id="ARBA00022448"/>
    </source>
</evidence>
<dbReference type="PROSITE" id="PS50850">
    <property type="entry name" value="MFS"/>
    <property type="match status" value="1"/>
</dbReference>
<feature type="transmembrane region" description="Helical" evidence="6">
    <location>
        <begin position="253"/>
        <end position="272"/>
    </location>
</feature>
<organism evidence="8 9">
    <name type="scientific">Lactococcus hircilactis</name>
    <dbReference type="NCBI Taxonomy" id="1494462"/>
    <lineage>
        <taxon>Bacteria</taxon>
        <taxon>Bacillati</taxon>
        <taxon>Bacillota</taxon>
        <taxon>Bacilli</taxon>
        <taxon>Lactobacillales</taxon>
        <taxon>Streptococcaceae</taxon>
        <taxon>Lactococcus</taxon>
    </lineage>
</organism>
<protein>
    <submittedName>
        <fullName evidence="8">MFS transporter</fullName>
    </submittedName>
</protein>
<feature type="transmembrane region" description="Helical" evidence="6">
    <location>
        <begin position="103"/>
        <end position="123"/>
    </location>
</feature>
<dbReference type="InterPro" id="IPR011701">
    <property type="entry name" value="MFS"/>
</dbReference>
<feature type="transmembrane region" description="Helical" evidence="6">
    <location>
        <begin position="45"/>
        <end position="66"/>
    </location>
</feature>
<dbReference type="EMBL" id="WITJ01000004">
    <property type="protein sequence ID" value="MQW38979.1"/>
    <property type="molecule type" value="Genomic_DNA"/>
</dbReference>
<evidence type="ECO:0000256" key="5">
    <source>
        <dbReference type="ARBA" id="ARBA00023136"/>
    </source>
</evidence>
<gene>
    <name evidence="8" type="ORF">GHI93_03300</name>
</gene>
<feature type="transmembrane region" description="Helical" evidence="6">
    <location>
        <begin position="220"/>
        <end position="241"/>
    </location>
</feature>
<dbReference type="GO" id="GO:0005886">
    <property type="term" value="C:plasma membrane"/>
    <property type="evidence" value="ECO:0007669"/>
    <property type="project" value="UniProtKB-SubCell"/>
</dbReference>
<reference evidence="8 9" key="1">
    <citation type="submission" date="2019-10" db="EMBL/GenBank/DDBJ databases">
        <authorList>
            <person name="Dong K."/>
        </authorList>
    </citation>
    <scope>NUCLEOTIDE SEQUENCE [LARGE SCALE GENOMIC DNA]</scope>
    <source>
        <strain evidence="8 9">DSM 28960</strain>
    </source>
</reference>
<comment type="caution">
    <text evidence="8">The sequence shown here is derived from an EMBL/GenBank/DDBJ whole genome shotgun (WGS) entry which is preliminary data.</text>
</comment>
<dbReference type="CDD" id="cd17330">
    <property type="entry name" value="MFS_SLC46_TetA_like"/>
    <property type="match status" value="1"/>
</dbReference>
<feature type="transmembrane region" description="Helical" evidence="6">
    <location>
        <begin position="164"/>
        <end position="184"/>
    </location>
</feature>
<feature type="transmembrane region" description="Helical" evidence="6">
    <location>
        <begin position="9"/>
        <end position="33"/>
    </location>
</feature>
<dbReference type="PANTHER" id="PTHR23504:SF15">
    <property type="entry name" value="MAJOR FACILITATOR SUPERFAMILY (MFS) PROFILE DOMAIN-CONTAINING PROTEIN"/>
    <property type="match status" value="1"/>
</dbReference>
<evidence type="ECO:0000256" key="6">
    <source>
        <dbReference type="SAM" id="Phobius"/>
    </source>
</evidence>
<dbReference type="SUPFAM" id="SSF103473">
    <property type="entry name" value="MFS general substrate transporter"/>
    <property type="match status" value="1"/>
</dbReference>
<evidence type="ECO:0000259" key="7">
    <source>
        <dbReference type="PROSITE" id="PS50850"/>
    </source>
</evidence>
<evidence type="ECO:0000313" key="8">
    <source>
        <dbReference type="EMBL" id="MQW38979.1"/>
    </source>
</evidence>
<evidence type="ECO:0000256" key="3">
    <source>
        <dbReference type="ARBA" id="ARBA00022692"/>
    </source>
</evidence>
<evidence type="ECO:0000256" key="1">
    <source>
        <dbReference type="ARBA" id="ARBA00004651"/>
    </source>
</evidence>
<feature type="transmembrane region" description="Helical" evidence="6">
    <location>
        <begin position="135"/>
        <end position="158"/>
    </location>
</feature>
<keyword evidence="3 6" id="KW-0812">Transmembrane</keyword>
<dbReference type="GO" id="GO:0022857">
    <property type="term" value="F:transmembrane transporter activity"/>
    <property type="evidence" value="ECO:0007669"/>
    <property type="project" value="InterPro"/>
</dbReference>
<keyword evidence="4 6" id="KW-1133">Transmembrane helix</keyword>
<name>A0A7X2CZU3_9LACT</name>
<evidence type="ECO:0000313" key="9">
    <source>
        <dbReference type="Proteomes" id="UP000439550"/>
    </source>
</evidence>
<accession>A0A7X2CZU3</accession>
<dbReference type="Pfam" id="PF07690">
    <property type="entry name" value="MFS_1"/>
    <property type="match status" value="1"/>
</dbReference>
<dbReference type="PANTHER" id="PTHR23504">
    <property type="entry name" value="MAJOR FACILITATOR SUPERFAMILY DOMAIN-CONTAINING PROTEIN 10"/>
    <property type="match status" value="1"/>
</dbReference>
<dbReference type="InterPro" id="IPR001958">
    <property type="entry name" value="Tet-R_TetA/multi-R_MdtG-like"/>
</dbReference>
<evidence type="ECO:0000256" key="4">
    <source>
        <dbReference type="ARBA" id="ARBA00022989"/>
    </source>
</evidence>
<dbReference type="InterPro" id="IPR036259">
    <property type="entry name" value="MFS_trans_sf"/>
</dbReference>
<keyword evidence="9" id="KW-1185">Reference proteome</keyword>
<feature type="domain" description="Major facilitator superfamily (MFS) profile" evidence="7">
    <location>
        <begin position="9"/>
        <end position="398"/>
    </location>
</feature>
<dbReference type="AlphaFoldDB" id="A0A7X2CZU3"/>
<feature type="transmembrane region" description="Helical" evidence="6">
    <location>
        <begin position="367"/>
        <end position="391"/>
    </location>
</feature>